<sequence length="61" mass="6328">MVQVPRLSTARQGVVMAQCAPELTRIAPFADGGVYEGSATAVFAGYLREIQGPHGGGIDPI</sequence>
<keyword evidence="2" id="KW-1185">Reference proteome</keyword>
<evidence type="ECO:0000313" key="2">
    <source>
        <dbReference type="Proteomes" id="UP000013526"/>
    </source>
</evidence>
<dbReference type="EMBL" id="AQGQ01000139">
    <property type="protein sequence ID" value="EOD54049.1"/>
    <property type="molecule type" value="Genomic_DNA"/>
</dbReference>
<accession>R1H6H2</accession>
<dbReference type="AlphaFoldDB" id="R1H6H2"/>
<organism evidence="1 2">
    <name type="scientific">Aeromonas molluscorum 848</name>
    <dbReference type="NCBI Taxonomy" id="1268236"/>
    <lineage>
        <taxon>Bacteria</taxon>
        <taxon>Pseudomonadati</taxon>
        <taxon>Pseudomonadota</taxon>
        <taxon>Gammaproteobacteria</taxon>
        <taxon>Aeromonadales</taxon>
        <taxon>Aeromonadaceae</taxon>
        <taxon>Aeromonas</taxon>
    </lineage>
</organism>
<evidence type="ECO:0000313" key="1">
    <source>
        <dbReference type="EMBL" id="EOD54049.1"/>
    </source>
</evidence>
<name>R1H6H2_9GAMM</name>
<protein>
    <submittedName>
        <fullName evidence="1">Uncharacterized protein</fullName>
    </submittedName>
</protein>
<gene>
    <name evidence="1" type="ORF">G113_16375</name>
</gene>
<comment type="caution">
    <text evidence="1">The sequence shown here is derived from an EMBL/GenBank/DDBJ whole genome shotgun (WGS) entry which is preliminary data.</text>
</comment>
<proteinExistence type="predicted"/>
<reference evidence="1 2" key="1">
    <citation type="journal article" date="2013" name="Genome Announc.">
        <title>Draft Genome Sequence of Aeromonas molluscorum Strain 848TT, Isolated from Bivalve Molluscs.</title>
        <authorList>
            <person name="Spataro N."/>
            <person name="Farfan M."/>
            <person name="Albarral V."/>
            <person name="Sanglas A."/>
            <person name="Loren J.G."/>
            <person name="Fuste M.C."/>
            <person name="Bosch E."/>
        </authorList>
    </citation>
    <scope>NUCLEOTIDE SEQUENCE [LARGE SCALE GENOMIC DNA]</scope>
    <source>
        <strain evidence="1 2">848</strain>
    </source>
</reference>
<dbReference type="Proteomes" id="UP000013526">
    <property type="component" value="Unassembled WGS sequence"/>
</dbReference>